<organism evidence="1 2">
    <name type="scientific">Tulasnella calospora MUT 4182</name>
    <dbReference type="NCBI Taxonomy" id="1051891"/>
    <lineage>
        <taxon>Eukaryota</taxon>
        <taxon>Fungi</taxon>
        <taxon>Dikarya</taxon>
        <taxon>Basidiomycota</taxon>
        <taxon>Agaricomycotina</taxon>
        <taxon>Agaricomycetes</taxon>
        <taxon>Cantharellales</taxon>
        <taxon>Tulasnellaceae</taxon>
        <taxon>Tulasnella</taxon>
    </lineage>
</organism>
<proteinExistence type="predicted"/>
<dbReference type="AlphaFoldDB" id="A0A0C3QB00"/>
<keyword evidence="2" id="KW-1185">Reference proteome</keyword>
<evidence type="ECO:0000313" key="1">
    <source>
        <dbReference type="EMBL" id="KIO21419.1"/>
    </source>
</evidence>
<sequence>MLPQVYRSPSPSCCIVRPAVLRISVAFGECARDGVRIPCCRLNHSWSGWQRLGTRLVKYRLSRGCPKSTLNWRCRLPETTRTITEPMTVASHPHVVVRASVS</sequence>
<dbReference type="HOGENOM" id="CLU_2279507_0_0_1"/>
<gene>
    <name evidence="1" type="ORF">M407DRAFT_125878</name>
</gene>
<dbReference type="Proteomes" id="UP000054248">
    <property type="component" value="Unassembled WGS sequence"/>
</dbReference>
<reference evidence="2" key="2">
    <citation type="submission" date="2015-01" db="EMBL/GenBank/DDBJ databases">
        <title>Evolutionary Origins and Diversification of the Mycorrhizal Mutualists.</title>
        <authorList>
            <consortium name="DOE Joint Genome Institute"/>
            <consortium name="Mycorrhizal Genomics Consortium"/>
            <person name="Kohler A."/>
            <person name="Kuo A."/>
            <person name="Nagy L.G."/>
            <person name="Floudas D."/>
            <person name="Copeland A."/>
            <person name="Barry K.W."/>
            <person name="Cichocki N."/>
            <person name="Veneault-Fourrey C."/>
            <person name="LaButti K."/>
            <person name="Lindquist E.A."/>
            <person name="Lipzen A."/>
            <person name="Lundell T."/>
            <person name="Morin E."/>
            <person name="Murat C."/>
            <person name="Riley R."/>
            <person name="Ohm R."/>
            <person name="Sun H."/>
            <person name="Tunlid A."/>
            <person name="Henrissat B."/>
            <person name="Grigoriev I.V."/>
            <person name="Hibbett D.S."/>
            <person name="Martin F."/>
        </authorList>
    </citation>
    <scope>NUCLEOTIDE SEQUENCE [LARGE SCALE GENOMIC DNA]</scope>
    <source>
        <strain evidence="2">MUT 4182</strain>
    </source>
</reference>
<dbReference type="EMBL" id="KN823138">
    <property type="protein sequence ID" value="KIO21419.1"/>
    <property type="molecule type" value="Genomic_DNA"/>
</dbReference>
<protein>
    <submittedName>
        <fullName evidence="1">Uncharacterized protein</fullName>
    </submittedName>
</protein>
<name>A0A0C3QB00_9AGAM</name>
<evidence type="ECO:0000313" key="2">
    <source>
        <dbReference type="Proteomes" id="UP000054248"/>
    </source>
</evidence>
<accession>A0A0C3QB00</accession>
<reference evidence="1 2" key="1">
    <citation type="submission" date="2014-04" db="EMBL/GenBank/DDBJ databases">
        <authorList>
            <consortium name="DOE Joint Genome Institute"/>
            <person name="Kuo A."/>
            <person name="Girlanda M."/>
            <person name="Perotto S."/>
            <person name="Kohler A."/>
            <person name="Nagy L.G."/>
            <person name="Floudas D."/>
            <person name="Copeland A."/>
            <person name="Barry K.W."/>
            <person name="Cichocki N."/>
            <person name="Veneault-Fourrey C."/>
            <person name="LaButti K."/>
            <person name="Lindquist E.A."/>
            <person name="Lipzen A."/>
            <person name="Lundell T."/>
            <person name="Morin E."/>
            <person name="Murat C."/>
            <person name="Sun H."/>
            <person name="Tunlid A."/>
            <person name="Henrissat B."/>
            <person name="Grigoriev I.V."/>
            <person name="Hibbett D.S."/>
            <person name="Martin F."/>
            <person name="Nordberg H.P."/>
            <person name="Cantor M.N."/>
            <person name="Hua S.X."/>
        </authorList>
    </citation>
    <scope>NUCLEOTIDE SEQUENCE [LARGE SCALE GENOMIC DNA]</scope>
    <source>
        <strain evidence="1 2">MUT 4182</strain>
    </source>
</reference>